<dbReference type="HOGENOM" id="CLU_113730_1_1_0"/>
<dbReference type="OrthoDB" id="291487at2"/>
<name>L0D6Q0_SINAD</name>
<reference evidence="1 2" key="1">
    <citation type="submission" date="2012-02" db="EMBL/GenBank/DDBJ databases">
        <title>Complete sequence of chromosome of Singulisphaera acidiphila DSM 18658.</title>
        <authorList>
            <consortium name="US DOE Joint Genome Institute (JGI-PGF)"/>
            <person name="Lucas S."/>
            <person name="Copeland A."/>
            <person name="Lapidus A."/>
            <person name="Glavina del Rio T."/>
            <person name="Dalin E."/>
            <person name="Tice H."/>
            <person name="Bruce D."/>
            <person name="Goodwin L."/>
            <person name="Pitluck S."/>
            <person name="Peters L."/>
            <person name="Ovchinnikova G."/>
            <person name="Chertkov O."/>
            <person name="Kyrpides N."/>
            <person name="Mavromatis K."/>
            <person name="Ivanova N."/>
            <person name="Brettin T."/>
            <person name="Detter J.C."/>
            <person name="Han C."/>
            <person name="Larimer F."/>
            <person name="Land M."/>
            <person name="Hauser L."/>
            <person name="Markowitz V."/>
            <person name="Cheng J.-F."/>
            <person name="Hugenholtz P."/>
            <person name="Woyke T."/>
            <person name="Wu D."/>
            <person name="Tindall B."/>
            <person name="Pomrenke H."/>
            <person name="Brambilla E."/>
            <person name="Klenk H.-P."/>
            <person name="Eisen J.A."/>
        </authorList>
    </citation>
    <scope>NUCLEOTIDE SEQUENCE [LARGE SCALE GENOMIC DNA]</scope>
    <source>
        <strain evidence="2">ATCC BAA-1392 / DSM 18658 / VKM B-2454 / MOB10</strain>
    </source>
</reference>
<dbReference type="AlphaFoldDB" id="L0D6Q0"/>
<proteinExistence type="predicted"/>
<gene>
    <name evidence="1" type="ordered locus">Sinac_0084</name>
</gene>
<evidence type="ECO:0008006" key="3">
    <source>
        <dbReference type="Google" id="ProtNLM"/>
    </source>
</evidence>
<dbReference type="KEGG" id="saci:Sinac_0084"/>
<evidence type="ECO:0000313" key="1">
    <source>
        <dbReference type="EMBL" id="AGA24545.1"/>
    </source>
</evidence>
<dbReference type="RefSeq" id="WP_015243730.1">
    <property type="nucleotide sequence ID" value="NC_019892.1"/>
</dbReference>
<dbReference type="EMBL" id="CP003364">
    <property type="protein sequence ID" value="AGA24545.1"/>
    <property type="molecule type" value="Genomic_DNA"/>
</dbReference>
<organism evidence="1 2">
    <name type="scientific">Singulisphaera acidiphila (strain ATCC BAA-1392 / DSM 18658 / VKM B-2454 / MOB10)</name>
    <dbReference type="NCBI Taxonomy" id="886293"/>
    <lineage>
        <taxon>Bacteria</taxon>
        <taxon>Pseudomonadati</taxon>
        <taxon>Planctomycetota</taxon>
        <taxon>Planctomycetia</taxon>
        <taxon>Isosphaerales</taxon>
        <taxon>Isosphaeraceae</taxon>
        <taxon>Singulisphaera</taxon>
    </lineage>
</organism>
<protein>
    <recommendedName>
        <fullName evidence="3">Carboxypeptidase regulatory-like domain-containing protein</fullName>
    </recommendedName>
</protein>
<dbReference type="STRING" id="886293.Sinac_0084"/>
<dbReference type="Proteomes" id="UP000010798">
    <property type="component" value="Chromosome"/>
</dbReference>
<keyword evidence="2" id="KW-1185">Reference proteome</keyword>
<sequence>MDAARRVIMALTLAMAGFTLGGCDSRLHYEHAKVHGTVTYHGKPLPLGSVLFVPVEPPKDGLMQPASGTINSDGTYELKSEADAGAILGEHKVVVIAIDGGQPAAAPDPAKAADASPAPAKMARLKSLIPNKYSDPATTPLTQKVVAGDNTINIEVTD</sequence>
<evidence type="ECO:0000313" key="2">
    <source>
        <dbReference type="Proteomes" id="UP000010798"/>
    </source>
</evidence>
<dbReference type="PROSITE" id="PS51257">
    <property type="entry name" value="PROKAR_LIPOPROTEIN"/>
    <property type="match status" value="1"/>
</dbReference>
<accession>L0D6Q0</accession>